<dbReference type="Gene3D" id="2.60.40.10">
    <property type="entry name" value="Immunoglobulins"/>
    <property type="match status" value="11"/>
</dbReference>
<feature type="repeat" description="Filamin" evidence="3">
    <location>
        <begin position="1"/>
        <end position="34"/>
    </location>
</feature>
<dbReference type="SMART" id="SM00557">
    <property type="entry name" value="IG_FLMN"/>
    <property type="match status" value="9"/>
</dbReference>
<feature type="repeat" description="Filamin" evidence="3">
    <location>
        <begin position="664"/>
        <end position="803"/>
    </location>
</feature>
<feature type="repeat" description="Filamin" evidence="3">
    <location>
        <begin position="448"/>
        <end position="521"/>
    </location>
</feature>
<dbReference type="AlphaFoldDB" id="A0A183IGK8"/>
<gene>
    <name evidence="4" type="ORF">SBAD_LOCUS2753</name>
</gene>
<dbReference type="PROSITE" id="PS50194">
    <property type="entry name" value="FILAMIN_REPEAT"/>
    <property type="match status" value="12"/>
</dbReference>
<evidence type="ECO:0000256" key="1">
    <source>
        <dbReference type="ARBA" id="ARBA00009238"/>
    </source>
</evidence>
<evidence type="ECO:0000256" key="3">
    <source>
        <dbReference type="PROSITE-ProRule" id="PRU00087"/>
    </source>
</evidence>
<feature type="repeat" description="Filamin" evidence="3">
    <location>
        <begin position="577"/>
        <end position="661"/>
    </location>
</feature>
<dbReference type="InterPro" id="IPR001298">
    <property type="entry name" value="Filamin/ABP280_rpt"/>
</dbReference>
<dbReference type="Pfam" id="PF00630">
    <property type="entry name" value="Filamin"/>
    <property type="match status" value="9"/>
</dbReference>
<evidence type="ECO:0000256" key="2">
    <source>
        <dbReference type="ARBA" id="ARBA00022737"/>
    </source>
</evidence>
<dbReference type="OrthoDB" id="5334309at2759"/>
<feature type="repeat" description="Filamin" evidence="3">
    <location>
        <begin position="998"/>
        <end position="1089"/>
    </location>
</feature>
<dbReference type="InterPro" id="IPR017868">
    <property type="entry name" value="Filamin/ABP280_repeat-like"/>
</dbReference>
<evidence type="ECO:0000313" key="5">
    <source>
        <dbReference type="Proteomes" id="UP000270296"/>
    </source>
</evidence>
<dbReference type="PANTHER" id="PTHR38537">
    <property type="entry name" value="JITTERBUG, ISOFORM N"/>
    <property type="match status" value="1"/>
</dbReference>
<dbReference type="SUPFAM" id="SSF81296">
    <property type="entry name" value="E set domains"/>
    <property type="match status" value="10"/>
</dbReference>
<reference evidence="4 5" key="2">
    <citation type="submission" date="2018-11" db="EMBL/GenBank/DDBJ databases">
        <authorList>
            <consortium name="Pathogen Informatics"/>
        </authorList>
    </citation>
    <scope>NUCLEOTIDE SEQUENCE [LARGE SCALE GENOMIC DNA]</scope>
</reference>
<accession>A0A183IGK8</accession>
<keyword evidence="2" id="KW-0677">Repeat</keyword>
<dbReference type="PANTHER" id="PTHR38537:SF8">
    <property type="entry name" value="FILAMIN-A"/>
    <property type="match status" value="1"/>
</dbReference>
<dbReference type="GO" id="GO:0030036">
    <property type="term" value="P:actin cytoskeleton organization"/>
    <property type="evidence" value="ECO:0007669"/>
    <property type="project" value="InterPro"/>
</dbReference>
<feature type="repeat" description="Filamin" evidence="3">
    <location>
        <begin position="1120"/>
        <end position="1153"/>
    </location>
</feature>
<reference evidence="6" key="1">
    <citation type="submission" date="2016-06" db="UniProtKB">
        <authorList>
            <consortium name="WormBaseParasite"/>
        </authorList>
    </citation>
    <scope>IDENTIFICATION</scope>
</reference>
<dbReference type="InterPro" id="IPR044801">
    <property type="entry name" value="Filamin"/>
</dbReference>
<dbReference type="Proteomes" id="UP000270296">
    <property type="component" value="Unassembled WGS sequence"/>
</dbReference>
<feature type="repeat" description="Filamin" evidence="3">
    <location>
        <begin position="232"/>
        <end position="329"/>
    </location>
</feature>
<feature type="repeat" description="Filamin" evidence="3">
    <location>
        <begin position="901"/>
        <end position="995"/>
    </location>
</feature>
<dbReference type="EMBL" id="UZAM01007385">
    <property type="protein sequence ID" value="VDO98791.1"/>
    <property type="molecule type" value="Genomic_DNA"/>
</dbReference>
<evidence type="ECO:0000313" key="6">
    <source>
        <dbReference type="WBParaSite" id="SBAD_0000288301-mRNA-1"/>
    </source>
</evidence>
<sequence>MYTVTFSPTEEGTHELNVLYDGVPVSQRPLTFECVSGFDETRCSAHGPGLERGIVGKPCEFTVDTKGAGVGQLNLMIEGPSKAIINQVDDKQDGSCAVRYEVSEPGEYKISIYFGDRHILGSPFHSTIEHKVDPSKVIAFGPGVEQSHCRAEVPLVFQVDAGRSGYAPLSVTLDPETPVHSTHKQPPVTIIEKGKNLYEVTYYAPPVGTTFDLHVLHGGKDIQNSPYRLKVLPKFEPGKVKIKGMDVESLGEVPASLPLTLTLDSTAAGVADIEASIMDPNNQLRPIQVTEYETGLTDITFVPDDIGSYIVDVKFANEEVPGSPFKLKSYAVGDAEKCWIAEGREEIVPINHSLCTRVICDDDQNAAVTCRITPLDPDLRRPDINVKKSTNDNVYSIYYTLRSPGAYKAAIKYGGNPIKYGEWIIRAVSREDFDELKKQNKLLGSFEGLPEQFWNFALNAGAGKVTAEVILPSKSVDVPTVIENDDGSITVRYQPQERGIHELHIKQNGAHVKGSPFTFEVEQIGEGFVTVYGAGLCGGTAGQPAAFTICAKDLRDIKGTLMTLARFSARFLGRNDGEKKKRANISVGSTNEVSLKVAQEDVIGLSATITSPSGIEEPCTIRRVDKNLLGISFTPREAGEHLITVKKGDTLVPGSPFRIMVKAADVGDASKVAVSGTGLKTAHTQQPNTFFVDTRKAGSPFTVTCAGEGLGMVTNKTEQMQDAPPVIQPGDECQLYFKIPEANPADMSAMMMHPDGLVEDVELTSASDGVYIVRFTPRIPGLHTISILHKGIHVSGSPFQYTVGPLSEGGAHKIRAGGTGLVKGEVNKSCIFNIYCREAGVGVLSVIMEGPSKADLTLKQLKDGNCFVSYLVSKPGEYTVAILFDEMHIPDSPFRVYISPGPGEGQALEVSSLPYSPGLPTDKPIALNISSHGAKGKLEAKVINPNGVEEECQINPTEEGGSYVIRFTPKECGNYYVHLKIDGVPVKDSPFLIRVGEPIGSDPAAIVVSGSGLSTGETGHNCEFLVDNSQAGAGNLQVQIDGPSKVALGAYEVDKGYVIRYTPMAPGVYFLAIKYNGIHIPGSPFKVLITGKTLVGTEYSESSRINIAAVSKSPTVSTSVYNGDASKVKCRGAGLKRAYVGRKNTFSVDCSSA</sequence>
<dbReference type="WBParaSite" id="SBAD_0000288301-mRNA-1">
    <property type="protein sequence ID" value="SBAD_0000288301-mRNA-1"/>
    <property type="gene ID" value="SBAD_0000288301"/>
</dbReference>
<dbReference type="InterPro" id="IPR014756">
    <property type="entry name" value="Ig_E-set"/>
</dbReference>
<proteinExistence type="inferred from homology"/>
<comment type="similarity">
    <text evidence="1">Belongs to the filamin family.</text>
</comment>
<dbReference type="GO" id="GO:0051015">
    <property type="term" value="F:actin filament binding"/>
    <property type="evidence" value="ECO:0007669"/>
    <property type="project" value="InterPro"/>
</dbReference>
<organism evidence="6">
    <name type="scientific">Soboliphyme baturini</name>
    <dbReference type="NCBI Taxonomy" id="241478"/>
    <lineage>
        <taxon>Eukaryota</taxon>
        <taxon>Metazoa</taxon>
        <taxon>Ecdysozoa</taxon>
        <taxon>Nematoda</taxon>
        <taxon>Enoplea</taxon>
        <taxon>Dorylaimia</taxon>
        <taxon>Dioctophymatida</taxon>
        <taxon>Dioctophymatoidea</taxon>
        <taxon>Soboliphymatidae</taxon>
        <taxon>Soboliphyme</taxon>
    </lineage>
</organism>
<protein>
    <submittedName>
        <fullName evidence="6">Filamin-A</fullName>
    </submittedName>
</protein>
<feature type="repeat" description="Filamin" evidence="3">
    <location>
        <begin position="35"/>
        <end position="128"/>
    </location>
</feature>
<feature type="repeat" description="Filamin" evidence="3">
    <location>
        <begin position="129"/>
        <end position="231"/>
    </location>
</feature>
<feature type="repeat" description="Filamin" evidence="3">
    <location>
        <begin position="806"/>
        <end position="898"/>
    </location>
</feature>
<feature type="repeat" description="Filamin" evidence="3">
    <location>
        <begin position="391"/>
        <end position="427"/>
    </location>
</feature>
<name>A0A183IGK8_9BILA</name>
<keyword evidence="5" id="KW-1185">Reference proteome</keyword>
<dbReference type="InterPro" id="IPR013783">
    <property type="entry name" value="Ig-like_fold"/>
</dbReference>
<evidence type="ECO:0000313" key="4">
    <source>
        <dbReference type="EMBL" id="VDO98791.1"/>
    </source>
</evidence>